<feature type="domain" description="DUF3686" evidence="2">
    <location>
        <begin position="12"/>
        <end position="102"/>
    </location>
</feature>
<reference evidence="4" key="1">
    <citation type="submission" date="2016-04" db="EMBL/GenBank/DDBJ databases">
        <authorList>
            <person name="Zhang B."/>
        </authorList>
    </citation>
    <scope>NUCLEOTIDE SEQUENCE [LARGE SCALE GENOMIC DNA]</scope>
    <source>
        <strain evidence="4">S10</strain>
    </source>
</reference>
<gene>
    <name evidence="3" type="ORF">A4E84_36510</name>
</gene>
<sequence>MSTPVGRLTTATRRTEEIGSTPLELTSSERLRTERSCVPRDIVSVGDTLLFGRNVFLALKPETMVGDVFALYDRDLNRPPEDAVPSLLDDPAFDRELAARFRLQPPDPQTSGGDVHSRQGRKPATAGRPCSGGAREVAELRPRYRTCPVIGRRRGGPGGAPGRRRRRGSRRRPW</sequence>
<evidence type="ECO:0000259" key="2">
    <source>
        <dbReference type="Pfam" id="PF12458"/>
    </source>
</evidence>
<dbReference type="STRING" id="1783515.A4E84_36510"/>
<evidence type="ECO:0000256" key="1">
    <source>
        <dbReference type="SAM" id="MobiDB-lite"/>
    </source>
</evidence>
<dbReference type="Proteomes" id="UP000076096">
    <property type="component" value="Chromosome"/>
</dbReference>
<dbReference type="EMBL" id="CP015098">
    <property type="protein sequence ID" value="AMW14506.1"/>
    <property type="molecule type" value="Genomic_DNA"/>
</dbReference>
<dbReference type="RefSeq" id="WP_062930647.1">
    <property type="nucleotide sequence ID" value="NZ_CP015098.1"/>
</dbReference>
<keyword evidence="4" id="KW-1185">Reference proteome</keyword>
<protein>
    <recommendedName>
        <fullName evidence="2">DUF3686 domain-containing protein</fullName>
    </recommendedName>
</protein>
<feature type="region of interest" description="Disordered" evidence="1">
    <location>
        <begin position="102"/>
        <end position="174"/>
    </location>
</feature>
<proteinExistence type="predicted"/>
<dbReference type="AlphaFoldDB" id="A0A143CAN6"/>
<dbReference type="Pfam" id="PF12458">
    <property type="entry name" value="DUF3686"/>
    <property type="match status" value="1"/>
</dbReference>
<name>A0A143CAN6_9ACTN</name>
<organism evidence="3 4">
    <name type="scientific">Streptomyces qaidamensis</name>
    <dbReference type="NCBI Taxonomy" id="1783515"/>
    <lineage>
        <taxon>Bacteria</taxon>
        <taxon>Bacillati</taxon>
        <taxon>Actinomycetota</taxon>
        <taxon>Actinomycetes</taxon>
        <taxon>Kitasatosporales</taxon>
        <taxon>Streptomycetaceae</taxon>
        <taxon>Streptomyces</taxon>
        <taxon>Streptomyces aurantiacus group</taxon>
    </lineage>
</organism>
<dbReference type="InterPro" id="IPR020958">
    <property type="entry name" value="DUF3686"/>
</dbReference>
<feature type="compositionally biased region" description="Basic residues" evidence="1">
    <location>
        <begin position="162"/>
        <end position="174"/>
    </location>
</feature>
<accession>A0A143CAN6</accession>
<evidence type="ECO:0000313" key="3">
    <source>
        <dbReference type="EMBL" id="AMW14506.1"/>
    </source>
</evidence>
<evidence type="ECO:0000313" key="4">
    <source>
        <dbReference type="Proteomes" id="UP000076096"/>
    </source>
</evidence>
<dbReference type="KEGG" id="stsi:A4E84_36510"/>